<evidence type="ECO:0000313" key="2">
    <source>
        <dbReference type="EMBL" id="PNT63379.1"/>
    </source>
</evidence>
<reference evidence="2" key="2">
    <citation type="submission" date="2017-06" db="EMBL/GenBank/DDBJ databases">
        <title>WGS assembly of Brachypodium distachyon.</title>
        <authorList>
            <consortium name="The International Brachypodium Initiative"/>
            <person name="Lucas S."/>
            <person name="Harmon-Smith M."/>
            <person name="Lail K."/>
            <person name="Tice H."/>
            <person name="Grimwood J."/>
            <person name="Bruce D."/>
            <person name="Barry K."/>
            <person name="Shu S."/>
            <person name="Lindquist E."/>
            <person name="Wang M."/>
            <person name="Pitluck S."/>
            <person name="Vogel J.P."/>
            <person name="Garvin D.F."/>
            <person name="Mockler T.C."/>
            <person name="Schmutz J."/>
            <person name="Rokhsar D."/>
            <person name="Bevan M.W."/>
        </authorList>
    </citation>
    <scope>NUCLEOTIDE SEQUENCE</scope>
    <source>
        <strain evidence="2">Bd21</strain>
    </source>
</reference>
<evidence type="ECO:0000313" key="3">
    <source>
        <dbReference type="EnsemblPlants" id="PNT63379"/>
    </source>
</evidence>
<reference evidence="2 3" key="1">
    <citation type="journal article" date="2010" name="Nature">
        <title>Genome sequencing and analysis of the model grass Brachypodium distachyon.</title>
        <authorList>
            <consortium name="International Brachypodium Initiative"/>
        </authorList>
    </citation>
    <scope>NUCLEOTIDE SEQUENCE [LARGE SCALE GENOMIC DNA]</scope>
    <source>
        <strain evidence="2 3">Bd21</strain>
    </source>
</reference>
<dbReference type="PANTHER" id="PTHR47746:SF85">
    <property type="entry name" value="OS03G0794050 PROTEIN"/>
    <property type="match status" value="1"/>
</dbReference>
<evidence type="ECO:0000259" key="1">
    <source>
        <dbReference type="Pfam" id="PF13966"/>
    </source>
</evidence>
<dbReference type="AlphaFoldDB" id="A0A2K2CMX6"/>
<dbReference type="InParanoid" id="A0A2K2CMX6"/>
<proteinExistence type="predicted"/>
<gene>
    <name evidence="2" type="ORF">BRADI_4g14963v3</name>
</gene>
<reference evidence="3" key="3">
    <citation type="submission" date="2018-08" db="UniProtKB">
        <authorList>
            <consortium name="EnsemblPlants"/>
        </authorList>
    </citation>
    <scope>IDENTIFICATION</scope>
    <source>
        <strain evidence="3">cv. Bd21</strain>
    </source>
</reference>
<name>A0A2K2CMX6_BRADI</name>
<dbReference type="InterPro" id="IPR026960">
    <property type="entry name" value="RVT-Znf"/>
</dbReference>
<sequence>MQILRVRHGLDHPNACPFCDQDPETSNHLFVGCSLTRQIWFELLYGWDCEDWMPGHDDALIDWWSDRPAAGKDRKSLVTSVTLILWSIWKHRNKVVFDKEPPCLSKLLLSLREEGELLTNYCCSGATTCSCWTQG</sequence>
<dbReference type="PANTHER" id="PTHR47746">
    <property type="entry name" value="ZF-RVT DOMAIN-CONTAINING PROTEIN"/>
    <property type="match status" value="1"/>
</dbReference>
<keyword evidence="4" id="KW-1185">Reference proteome</keyword>
<feature type="domain" description="Reverse transcriptase zinc-binding" evidence="1">
    <location>
        <begin position="7"/>
        <end position="40"/>
    </location>
</feature>
<dbReference type="Gramene" id="PNT63379">
    <property type="protein sequence ID" value="PNT63379"/>
    <property type="gene ID" value="BRADI_4g14963v3"/>
</dbReference>
<dbReference type="EnsemblPlants" id="PNT63379">
    <property type="protein sequence ID" value="PNT63379"/>
    <property type="gene ID" value="BRADI_4g14963v3"/>
</dbReference>
<dbReference type="Pfam" id="PF13966">
    <property type="entry name" value="zf-RVT"/>
    <property type="match status" value="1"/>
</dbReference>
<dbReference type="Proteomes" id="UP000008810">
    <property type="component" value="Chromosome 4"/>
</dbReference>
<dbReference type="EMBL" id="CM000883">
    <property type="protein sequence ID" value="PNT63379.1"/>
    <property type="molecule type" value="Genomic_DNA"/>
</dbReference>
<accession>A0A2K2CMX6</accession>
<organism evidence="2">
    <name type="scientific">Brachypodium distachyon</name>
    <name type="common">Purple false brome</name>
    <name type="synonym">Trachynia distachya</name>
    <dbReference type="NCBI Taxonomy" id="15368"/>
    <lineage>
        <taxon>Eukaryota</taxon>
        <taxon>Viridiplantae</taxon>
        <taxon>Streptophyta</taxon>
        <taxon>Embryophyta</taxon>
        <taxon>Tracheophyta</taxon>
        <taxon>Spermatophyta</taxon>
        <taxon>Magnoliopsida</taxon>
        <taxon>Liliopsida</taxon>
        <taxon>Poales</taxon>
        <taxon>Poaceae</taxon>
        <taxon>BOP clade</taxon>
        <taxon>Pooideae</taxon>
        <taxon>Stipodae</taxon>
        <taxon>Brachypodieae</taxon>
        <taxon>Brachypodium</taxon>
    </lineage>
</organism>
<dbReference type="OrthoDB" id="1937542at2759"/>
<protein>
    <recommendedName>
        <fullName evidence="1">Reverse transcriptase zinc-binding domain-containing protein</fullName>
    </recommendedName>
</protein>
<evidence type="ECO:0000313" key="4">
    <source>
        <dbReference type="Proteomes" id="UP000008810"/>
    </source>
</evidence>